<dbReference type="AlphaFoldDB" id="A0A1F7UIL2"/>
<feature type="transmembrane region" description="Helical" evidence="1">
    <location>
        <begin position="12"/>
        <end position="29"/>
    </location>
</feature>
<keyword evidence="1" id="KW-0812">Transmembrane</keyword>
<sequence length="250" mass="27394">MGWFGVDPFTSFVFGAAASLLVLTVEAVVRGRWWISDPAIARIFSDPSFGYRLLVLVGIVVLLFQSLVLVGFMTDPSFDGNIVRFVLERQCEAPSNAFFSRLCREAAKPPTSTDIDLVTSAVREAAETRFFAGGLITCAAKPLVTKIGEQSCTYAALIRCDRWVVGRIAGQPISVETIQRPVIAILGIQADGTYRVNGWSDDPTSPEWISIGGTIASHALEKSRDDLRDESVDSALAQETFRRVMERISQ</sequence>
<protein>
    <submittedName>
        <fullName evidence="2">Uncharacterized protein</fullName>
    </submittedName>
</protein>
<accession>A0A1F7UIL2</accession>
<dbReference type="EMBL" id="MGEH01000037">
    <property type="protein sequence ID" value="OGL78125.1"/>
    <property type="molecule type" value="Genomic_DNA"/>
</dbReference>
<organism evidence="2 3">
    <name type="scientific">Candidatus Uhrbacteria bacterium RIFCSPHIGHO2_12_FULL_60_25</name>
    <dbReference type="NCBI Taxonomy" id="1802399"/>
    <lineage>
        <taxon>Bacteria</taxon>
        <taxon>Candidatus Uhriibacteriota</taxon>
    </lineage>
</organism>
<evidence type="ECO:0000313" key="2">
    <source>
        <dbReference type="EMBL" id="OGL78125.1"/>
    </source>
</evidence>
<gene>
    <name evidence="2" type="ORF">A3E39_04385</name>
</gene>
<name>A0A1F7UIL2_9BACT</name>
<feature type="transmembrane region" description="Helical" evidence="1">
    <location>
        <begin position="49"/>
        <end position="73"/>
    </location>
</feature>
<keyword evidence="1" id="KW-0472">Membrane</keyword>
<keyword evidence="1" id="KW-1133">Transmembrane helix</keyword>
<evidence type="ECO:0000313" key="3">
    <source>
        <dbReference type="Proteomes" id="UP000176603"/>
    </source>
</evidence>
<reference evidence="2 3" key="1">
    <citation type="journal article" date="2016" name="Nat. Commun.">
        <title>Thousands of microbial genomes shed light on interconnected biogeochemical processes in an aquifer system.</title>
        <authorList>
            <person name="Anantharaman K."/>
            <person name="Brown C.T."/>
            <person name="Hug L.A."/>
            <person name="Sharon I."/>
            <person name="Castelle C.J."/>
            <person name="Probst A.J."/>
            <person name="Thomas B.C."/>
            <person name="Singh A."/>
            <person name="Wilkins M.J."/>
            <person name="Karaoz U."/>
            <person name="Brodie E.L."/>
            <person name="Williams K.H."/>
            <person name="Hubbard S.S."/>
            <person name="Banfield J.F."/>
        </authorList>
    </citation>
    <scope>NUCLEOTIDE SEQUENCE [LARGE SCALE GENOMIC DNA]</scope>
</reference>
<evidence type="ECO:0000256" key="1">
    <source>
        <dbReference type="SAM" id="Phobius"/>
    </source>
</evidence>
<comment type="caution">
    <text evidence="2">The sequence shown here is derived from an EMBL/GenBank/DDBJ whole genome shotgun (WGS) entry which is preliminary data.</text>
</comment>
<dbReference type="Proteomes" id="UP000176603">
    <property type="component" value="Unassembled WGS sequence"/>
</dbReference>
<proteinExistence type="predicted"/>